<dbReference type="InterPro" id="IPR028037">
    <property type="entry name" value="Antitoxin_Rv0909/MT0933"/>
</dbReference>
<evidence type="ECO:0000313" key="2">
    <source>
        <dbReference type="EMBL" id="MXG90024.1"/>
    </source>
</evidence>
<dbReference type="Proteomes" id="UP000473325">
    <property type="component" value="Unassembled WGS sequence"/>
</dbReference>
<sequence length="85" mass="8553">MGFLDDAKAKLNDAVDKHGDKIAQGIDKAASLADQKTGGKYSEKIDTGAAKAKDALEKLDGKNDDLGGPGTTGTTGGPTGPVAPR</sequence>
<feature type="region of interest" description="Disordered" evidence="1">
    <location>
        <begin position="57"/>
        <end position="85"/>
    </location>
</feature>
<dbReference type="EMBL" id="WUEK01000005">
    <property type="protein sequence ID" value="MXG90024.1"/>
    <property type="molecule type" value="Genomic_DNA"/>
</dbReference>
<protein>
    <submittedName>
        <fullName evidence="2">Antitoxin</fullName>
    </submittedName>
</protein>
<reference evidence="2 3" key="1">
    <citation type="submission" date="2019-12" db="EMBL/GenBank/DDBJ databases">
        <authorList>
            <person name="Kun Z."/>
        </authorList>
    </citation>
    <scope>NUCLEOTIDE SEQUENCE [LARGE SCALE GENOMIC DNA]</scope>
    <source>
        <strain evidence="2 3">YIM 123512</strain>
    </source>
</reference>
<evidence type="ECO:0000313" key="3">
    <source>
        <dbReference type="Proteomes" id="UP000473325"/>
    </source>
</evidence>
<gene>
    <name evidence="2" type="ORF">GRQ65_10715</name>
</gene>
<keyword evidence="3" id="KW-1185">Reference proteome</keyword>
<proteinExistence type="predicted"/>
<dbReference type="AlphaFoldDB" id="A0A6L7F2T2"/>
<organism evidence="2 3">
    <name type="scientific">Nocardioides flavescens</name>
    <dbReference type="NCBI Taxonomy" id="2691959"/>
    <lineage>
        <taxon>Bacteria</taxon>
        <taxon>Bacillati</taxon>
        <taxon>Actinomycetota</taxon>
        <taxon>Actinomycetes</taxon>
        <taxon>Propionibacteriales</taxon>
        <taxon>Nocardioidaceae</taxon>
        <taxon>Nocardioides</taxon>
    </lineage>
</organism>
<feature type="compositionally biased region" description="Gly residues" evidence="1">
    <location>
        <begin position="67"/>
        <end position="79"/>
    </location>
</feature>
<name>A0A6L7F2T2_9ACTN</name>
<evidence type="ECO:0000256" key="1">
    <source>
        <dbReference type="SAM" id="MobiDB-lite"/>
    </source>
</evidence>
<dbReference type="Pfam" id="PF14013">
    <property type="entry name" value="MT0933_antitox"/>
    <property type="match status" value="1"/>
</dbReference>
<accession>A0A6L7F2T2</accession>
<comment type="caution">
    <text evidence="2">The sequence shown here is derived from an EMBL/GenBank/DDBJ whole genome shotgun (WGS) entry which is preliminary data.</text>
</comment>